<feature type="transmembrane region" description="Helical" evidence="9">
    <location>
        <begin position="323"/>
        <end position="342"/>
    </location>
</feature>
<evidence type="ECO:0000256" key="1">
    <source>
        <dbReference type="ARBA" id="ARBA00004128"/>
    </source>
</evidence>
<keyword evidence="6 9" id="KW-1133">Transmembrane helix</keyword>
<name>A0A1B7TBX6_9ASCO</name>
<organism evidence="10 11">
    <name type="scientific">Hanseniaspora valbyensis NRRL Y-1626</name>
    <dbReference type="NCBI Taxonomy" id="766949"/>
    <lineage>
        <taxon>Eukaryota</taxon>
        <taxon>Fungi</taxon>
        <taxon>Dikarya</taxon>
        <taxon>Ascomycota</taxon>
        <taxon>Saccharomycotina</taxon>
        <taxon>Saccharomycetes</taxon>
        <taxon>Saccharomycodales</taxon>
        <taxon>Saccharomycodaceae</taxon>
        <taxon>Hanseniaspora</taxon>
    </lineage>
</organism>
<dbReference type="GO" id="GO:0000329">
    <property type="term" value="C:fungal-type vacuole membrane"/>
    <property type="evidence" value="ECO:0007669"/>
    <property type="project" value="TreeGrafter"/>
</dbReference>
<keyword evidence="5 9" id="KW-0812">Transmembrane</keyword>
<keyword evidence="7 9" id="KW-0472">Membrane</keyword>
<evidence type="ECO:0000313" key="11">
    <source>
        <dbReference type="Proteomes" id="UP000092321"/>
    </source>
</evidence>
<dbReference type="SUPFAM" id="SSF103473">
    <property type="entry name" value="MFS general substrate transporter"/>
    <property type="match status" value="1"/>
</dbReference>
<dbReference type="Gene3D" id="1.20.1250.20">
    <property type="entry name" value="MFS general substrate transporter like domains"/>
    <property type="match status" value="1"/>
</dbReference>
<feature type="non-terminal residue" evidence="10">
    <location>
        <position position="478"/>
    </location>
</feature>
<keyword evidence="3" id="KW-0813">Transport</keyword>
<gene>
    <name evidence="10" type="ORF">HANVADRAFT_15543</name>
</gene>
<keyword evidence="11" id="KW-1185">Reference proteome</keyword>
<feature type="transmembrane region" description="Helical" evidence="9">
    <location>
        <begin position="354"/>
        <end position="374"/>
    </location>
</feature>
<dbReference type="PANTHER" id="PTHR21576">
    <property type="entry name" value="UNCHARACTERIZED NODULIN-LIKE PROTEIN"/>
    <property type="match status" value="1"/>
</dbReference>
<feature type="transmembrane region" description="Helical" evidence="9">
    <location>
        <begin position="62"/>
        <end position="85"/>
    </location>
</feature>
<dbReference type="PANTHER" id="PTHR21576:SF45">
    <property type="entry name" value="TRANSPORTER MCH1-RELATED"/>
    <property type="match status" value="1"/>
</dbReference>
<evidence type="ECO:0000256" key="6">
    <source>
        <dbReference type="ARBA" id="ARBA00022989"/>
    </source>
</evidence>
<evidence type="ECO:0000256" key="9">
    <source>
        <dbReference type="SAM" id="Phobius"/>
    </source>
</evidence>
<comment type="subcellular location">
    <subcellularLocation>
        <location evidence="1">Vacuole membrane</location>
        <topology evidence="1">Multi-pass membrane protein</topology>
    </subcellularLocation>
</comment>
<dbReference type="InterPro" id="IPR036259">
    <property type="entry name" value="MFS_trans_sf"/>
</dbReference>
<comment type="caution">
    <text evidence="10">The sequence shown here is derived from an EMBL/GenBank/DDBJ whole genome shotgun (WGS) entry which is preliminary data.</text>
</comment>
<dbReference type="Proteomes" id="UP000092321">
    <property type="component" value="Unassembled WGS sequence"/>
</dbReference>
<evidence type="ECO:0000256" key="5">
    <source>
        <dbReference type="ARBA" id="ARBA00022692"/>
    </source>
</evidence>
<evidence type="ECO:0000256" key="3">
    <source>
        <dbReference type="ARBA" id="ARBA00022448"/>
    </source>
</evidence>
<feature type="transmembrane region" description="Helical" evidence="9">
    <location>
        <begin position="380"/>
        <end position="401"/>
    </location>
</feature>
<accession>A0A1B7TBX6</accession>
<comment type="similarity">
    <text evidence="2">Belongs to the major facilitator superfamily.</text>
</comment>
<reference evidence="11" key="1">
    <citation type="journal article" date="2016" name="Proc. Natl. Acad. Sci. U.S.A.">
        <title>Comparative genomics of biotechnologically important yeasts.</title>
        <authorList>
            <person name="Riley R."/>
            <person name="Haridas S."/>
            <person name="Wolfe K.H."/>
            <person name="Lopes M.R."/>
            <person name="Hittinger C.T."/>
            <person name="Goeker M."/>
            <person name="Salamov A.A."/>
            <person name="Wisecaver J.H."/>
            <person name="Long T.M."/>
            <person name="Calvey C.H."/>
            <person name="Aerts A.L."/>
            <person name="Barry K.W."/>
            <person name="Choi C."/>
            <person name="Clum A."/>
            <person name="Coughlan A.Y."/>
            <person name="Deshpande S."/>
            <person name="Douglass A.P."/>
            <person name="Hanson S.J."/>
            <person name="Klenk H.-P."/>
            <person name="LaButti K.M."/>
            <person name="Lapidus A."/>
            <person name="Lindquist E.A."/>
            <person name="Lipzen A.M."/>
            <person name="Meier-Kolthoff J.P."/>
            <person name="Ohm R.A."/>
            <person name="Otillar R.P."/>
            <person name="Pangilinan J.L."/>
            <person name="Peng Y."/>
            <person name="Rokas A."/>
            <person name="Rosa C.A."/>
            <person name="Scheuner C."/>
            <person name="Sibirny A.A."/>
            <person name="Slot J.C."/>
            <person name="Stielow J.B."/>
            <person name="Sun H."/>
            <person name="Kurtzman C.P."/>
            <person name="Blackwell M."/>
            <person name="Grigoriev I.V."/>
            <person name="Jeffries T.W."/>
        </authorList>
    </citation>
    <scope>NUCLEOTIDE SEQUENCE [LARGE SCALE GENOMIC DNA]</scope>
    <source>
        <strain evidence="11">NRRL Y-1626</strain>
    </source>
</reference>
<feature type="transmembrane region" description="Helical" evidence="9">
    <location>
        <begin position="280"/>
        <end position="303"/>
    </location>
</feature>
<feature type="transmembrane region" description="Helical" evidence="9">
    <location>
        <begin position="125"/>
        <end position="152"/>
    </location>
</feature>
<dbReference type="EMBL" id="LXPE01000021">
    <property type="protein sequence ID" value="OBA26246.1"/>
    <property type="molecule type" value="Genomic_DNA"/>
</dbReference>
<evidence type="ECO:0000256" key="4">
    <source>
        <dbReference type="ARBA" id="ARBA00022554"/>
    </source>
</evidence>
<evidence type="ECO:0000256" key="8">
    <source>
        <dbReference type="ARBA" id="ARBA00039330"/>
    </source>
</evidence>
<feature type="transmembrane region" description="Helical" evidence="9">
    <location>
        <begin position="92"/>
        <end position="109"/>
    </location>
</feature>
<keyword evidence="4" id="KW-0926">Vacuole</keyword>
<evidence type="ECO:0000256" key="7">
    <source>
        <dbReference type="ARBA" id="ARBA00023136"/>
    </source>
</evidence>
<feature type="transmembrane region" description="Helical" evidence="9">
    <location>
        <begin position="164"/>
        <end position="181"/>
    </location>
</feature>
<feature type="transmembrane region" description="Helical" evidence="9">
    <location>
        <begin position="211"/>
        <end position="231"/>
    </location>
</feature>
<feature type="transmembrane region" description="Helical" evidence="9">
    <location>
        <begin position="408"/>
        <end position="435"/>
    </location>
</feature>
<protein>
    <recommendedName>
        <fullName evidence="8">Probable transporter MCH1</fullName>
    </recommendedName>
</protein>
<proteinExistence type="inferred from homology"/>
<dbReference type="AlphaFoldDB" id="A0A1B7TBX6"/>
<evidence type="ECO:0000256" key="2">
    <source>
        <dbReference type="ARBA" id="ARBA00008335"/>
    </source>
</evidence>
<evidence type="ECO:0000313" key="10">
    <source>
        <dbReference type="EMBL" id="OBA26246.1"/>
    </source>
</evidence>
<dbReference type="OrthoDB" id="199930at2759"/>
<feature type="transmembrane region" description="Helical" evidence="9">
    <location>
        <begin position="441"/>
        <end position="474"/>
    </location>
</feature>
<feature type="non-terminal residue" evidence="10">
    <location>
        <position position="1"/>
    </location>
</feature>
<sequence length="478" mass="53621">SVSMLEHNLTYHVRKTFTKIHSSTASQQRYCLSLVSSLAAGSVMIISLYSSTWLTLLNYNSFQINLISSAINIGAYMVPPILGAICDTHGPVTLSLISFFSFVPHYYIMSRIGSIPISEVKHFSIMIYCCAMIGCGTSSLYFASLISCARFFKESKMMSVSMPTTLYGCGSVLFAYVVTHWKKFKLIPKDKVEFNSDTTFLNLQQVFKYMALFYFIVIVLNYVATAIVTHLKLEYEEELEEVEVAEERNPLLHRDNTNYEAITNTLTNKLQRFIRNKKTVLLFLIVFLSIGCLETFISNMAAISELYSSDKLIYSPQIALSNFSIFSTCIRFVVGMVVDLSAKKYGKHSKNVDIYLMICLLILGLISQTVMYLSNSYLNILSGVMGISYGGLFTIFPIITLNHYDDSIFAIAYGCFLLAPAAGTPLFSLVFAKIFDKNQCLISWFSFSCINSIFLITSGAFAFCLLLSVGITIFGRNK</sequence>
<feature type="transmembrane region" description="Helical" evidence="9">
    <location>
        <begin position="30"/>
        <end position="50"/>
    </location>
</feature>